<protein>
    <submittedName>
        <fullName evidence="1">Uncharacterized protein</fullName>
    </submittedName>
</protein>
<gene>
    <name evidence="1" type="ORF">QBC36DRAFT_188426</name>
</gene>
<feature type="non-terminal residue" evidence="1">
    <location>
        <position position="1"/>
    </location>
</feature>
<keyword evidence="2" id="KW-1185">Reference proteome</keyword>
<accession>A0AAN6W6R0</accession>
<sequence length="74" mass="8658">IFGNLNVIWIVGGEESFDDYEDMDEDTEVEQRSITLQEFTPALAGFNRLEQLLITDELMLKCELGDIDRFHYRV</sequence>
<proteinExistence type="predicted"/>
<evidence type="ECO:0000313" key="2">
    <source>
        <dbReference type="Proteomes" id="UP001302321"/>
    </source>
</evidence>
<evidence type="ECO:0000313" key="1">
    <source>
        <dbReference type="EMBL" id="KAK4176023.1"/>
    </source>
</evidence>
<comment type="caution">
    <text evidence="1">The sequence shown here is derived from an EMBL/GenBank/DDBJ whole genome shotgun (WGS) entry which is preliminary data.</text>
</comment>
<dbReference type="Proteomes" id="UP001302321">
    <property type="component" value="Unassembled WGS sequence"/>
</dbReference>
<reference evidence="1" key="1">
    <citation type="journal article" date="2023" name="Mol. Phylogenet. Evol.">
        <title>Genome-scale phylogeny and comparative genomics of the fungal order Sordariales.</title>
        <authorList>
            <person name="Hensen N."/>
            <person name="Bonometti L."/>
            <person name="Westerberg I."/>
            <person name="Brannstrom I.O."/>
            <person name="Guillou S."/>
            <person name="Cros-Aarteil S."/>
            <person name="Calhoun S."/>
            <person name="Haridas S."/>
            <person name="Kuo A."/>
            <person name="Mondo S."/>
            <person name="Pangilinan J."/>
            <person name="Riley R."/>
            <person name="LaButti K."/>
            <person name="Andreopoulos B."/>
            <person name="Lipzen A."/>
            <person name="Chen C."/>
            <person name="Yan M."/>
            <person name="Daum C."/>
            <person name="Ng V."/>
            <person name="Clum A."/>
            <person name="Steindorff A."/>
            <person name="Ohm R.A."/>
            <person name="Martin F."/>
            <person name="Silar P."/>
            <person name="Natvig D.O."/>
            <person name="Lalanne C."/>
            <person name="Gautier V."/>
            <person name="Ament-Velasquez S.L."/>
            <person name="Kruys A."/>
            <person name="Hutchinson M.I."/>
            <person name="Powell A.J."/>
            <person name="Barry K."/>
            <person name="Miller A.N."/>
            <person name="Grigoriev I.V."/>
            <person name="Debuchy R."/>
            <person name="Gladieux P."/>
            <person name="Hiltunen Thoren M."/>
            <person name="Johannesson H."/>
        </authorList>
    </citation>
    <scope>NUCLEOTIDE SEQUENCE</scope>
    <source>
        <strain evidence="1">CBS 892.96</strain>
    </source>
</reference>
<dbReference type="EMBL" id="MU866211">
    <property type="protein sequence ID" value="KAK4176023.1"/>
    <property type="molecule type" value="Genomic_DNA"/>
</dbReference>
<reference evidence="1" key="2">
    <citation type="submission" date="2023-05" db="EMBL/GenBank/DDBJ databases">
        <authorList>
            <consortium name="Lawrence Berkeley National Laboratory"/>
            <person name="Steindorff A."/>
            <person name="Hensen N."/>
            <person name="Bonometti L."/>
            <person name="Westerberg I."/>
            <person name="Brannstrom I.O."/>
            <person name="Guillou S."/>
            <person name="Cros-Aarteil S."/>
            <person name="Calhoun S."/>
            <person name="Haridas S."/>
            <person name="Kuo A."/>
            <person name="Mondo S."/>
            <person name="Pangilinan J."/>
            <person name="Riley R."/>
            <person name="Labutti K."/>
            <person name="Andreopoulos B."/>
            <person name="Lipzen A."/>
            <person name="Chen C."/>
            <person name="Yanf M."/>
            <person name="Daum C."/>
            <person name="Ng V."/>
            <person name="Clum A."/>
            <person name="Ohm R."/>
            <person name="Martin F."/>
            <person name="Silar P."/>
            <person name="Natvig D."/>
            <person name="Lalanne C."/>
            <person name="Gautier V."/>
            <person name="Ament-Velasquez S.L."/>
            <person name="Kruys A."/>
            <person name="Hutchinson M.I."/>
            <person name="Powell A.J."/>
            <person name="Barry K."/>
            <person name="Miller A.N."/>
            <person name="Grigoriev I.V."/>
            <person name="Debuchy R."/>
            <person name="Gladieux P."/>
            <person name="Thoren M.H."/>
            <person name="Johannesson H."/>
        </authorList>
    </citation>
    <scope>NUCLEOTIDE SEQUENCE</scope>
    <source>
        <strain evidence="1">CBS 892.96</strain>
    </source>
</reference>
<name>A0AAN6W6R0_9PEZI</name>
<organism evidence="1 2">
    <name type="scientific">Triangularia setosa</name>
    <dbReference type="NCBI Taxonomy" id="2587417"/>
    <lineage>
        <taxon>Eukaryota</taxon>
        <taxon>Fungi</taxon>
        <taxon>Dikarya</taxon>
        <taxon>Ascomycota</taxon>
        <taxon>Pezizomycotina</taxon>
        <taxon>Sordariomycetes</taxon>
        <taxon>Sordariomycetidae</taxon>
        <taxon>Sordariales</taxon>
        <taxon>Podosporaceae</taxon>
        <taxon>Triangularia</taxon>
    </lineage>
</organism>
<dbReference type="AlphaFoldDB" id="A0AAN6W6R0"/>